<sequence>MKLLLSHQLTCYILAYYSTYMTSGTPIMPAISEHTLYLVGYSSTLYIRNVKCVISTFLGRQGDWVRRSIIYMFAIRQKPWNGQTSAFKVKWPQYSALLYLNGPDDIKRDLNSKREYVVRTYDDRHLIVSDLKGLCYCTRKKKS</sequence>
<dbReference type="AlphaFoldDB" id="A0A6M2CNZ3"/>
<dbReference type="InterPro" id="IPR012674">
    <property type="entry name" value="Calycin"/>
</dbReference>
<organism evidence="1">
    <name type="scientific">Rhipicephalus microplus</name>
    <name type="common">Cattle tick</name>
    <name type="synonym">Boophilus microplus</name>
    <dbReference type="NCBI Taxonomy" id="6941"/>
    <lineage>
        <taxon>Eukaryota</taxon>
        <taxon>Metazoa</taxon>
        <taxon>Ecdysozoa</taxon>
        <taxon>Arthropoda</taxon>
        <taxon>Chelicerata</taxon>
        <taxon>Arachnida</taxon>
        <taxon>Acari</taxon>
        <taxon>Parasitiformes</taxon>
        <taxon>Ixodida</taxon>
        <taxon>Ixodoidea</taxon>
        <taxon>Ixodidae</taxon>
        <taxon>Rhipicephalinae</taxon>
        <taxon>Rhipicephalus</taxon>
        <taxon>Boophilus</taxon>
    </lineage>
</organism>
<evidence type="ECO:0000313" key="1">
    <source>
        <dbReference type="EMBL" id="NOV35286.1"/>
    </source>
</evidence>
<dbReference type="EMBL" id="GHWJ01002549">
    <property type="protein sequence ID" value="NOV35286.1"/>
    <property type="molecule type" value="Transcribed_RNA"/>
</dbReference>
<dbReference type="Gene3D" id="2.40.128.20">
    <property type="match status" value="1"/>
</dbReference>
<dbReference type="VEuPathDB" id="VectorBase:LOC119186070"/>
<name>A0A6M2CNZ3_RHIMP</name>
<proteinExistence type="predicted"/>
<accession>A0A6M2CNZ3</accession>
<protein>
    <submittedName>
        <fullName evidence="1">Putative lipocalin lipocalin</fullName>
    </submittedName>
</protein>
<reference evidence="1" key="1">
    <citation type="submission" date="2019-09" db="EMBL/GenBank/DDBJ databases">
        <title>Organ-specific transcriptomic study of the physiology of the cattle tick, Rhipicephalus microplus.</title>
        <authorList>
            <person name="Tirloni L."/>
            <person name="Braz G."/>
            <person name="Gandara A.C.P."/>
            <person name="Sabadin G.A."/>
            <person name="da Silva R.M."/>
            <person name="Guizzo M.G."/>
            <person name="Machado J.A."/>
            <person name="Costa E.P."/>
            <person name="Gomes H.F."/>
            <person name="Moraes J."/>
            <person name="Mota M.B.S."/>
            <person name="Mesquita R.D."/>
            <person name="Alvarenga P.H."/>
            <person name="Alves F."/>
            <person name="Seixas A."/>
            <person name="da Fonseca R.N."/>
            <person name="Fogaca A."/>
            <person name="Logullo C."/>
            <person name="Tanaka A."/>
            <person name="Daffre S."/>
            <person name="Termignoni C."/>
            <person name="Vaz I.S.Jr."/>
            <person name="Oliveira P.L."/>
            <person name="Ribeiro J.M."/>
        </authorList>
    </citation>
    <scope>NUCLEOTIDE SEQUENCE</scope>
    <source>
        <strain evidence="1">Porto Alegre</strain>
    </source>
</reference>